<proteinExistence type="predicted"/>
<sequence>MSIQSISSLFADYSATGGADDADFMAALAAATWQQVTAAHKQATTTSSARTQRISDLHDAGGALAGLQTTKDGTRLLLGADLQTGNALKAQLAAVGNTLTTDESYNIALVTTDADGNQVVGAKYLASAAERAAIANGALVGSPGADGVETRTLTSADGKTKTTYQVYTKERMLTASLADVNAAKANMQAQLVALQKQLDTDLVRLKALGFKAEDFTRQLTNPARKRERQAADNQQAARRDDFNVDTELRRKLMNAVIARETGATKGTTKP</sequence>
<gene>
    <name evidence="2" type="ORF">GHT07_07310</name>
</gene>
<comment type="caution">
    <text evidence="2">The sequence shown here is derived from an EMBL/GenBank/DDBJ whole genome shotgun (WGS) entry which is preliminary data.</text>
</comment>
<evidence type="ECO:0000313" key="3">
    <source>
        <dbReference type="Proteomes" id="UP000487350"/>
    </source>
</evidence>
<reference evidence="2 3" key="1">
    <citation type="submission" date="2019-11" db="EMBL/GenBank/DDBJ databases">
        <title>Caenimonas koreensis gen. nov., sp. nov., isolated from activated sludge.</title>
        <authorList>
            <person name="Seung H.R."/>
        </authorList>
    </citation>
    <scope>NUCLEOTIDE SEQUENCE [LARGE SCALE GENOMIC DNA]</scope>
    <source>
        <strain evidence="2 3">EMB320</strain>
    </source>
</reference>
<dbReference type="RefSeq" id="WP_153584420.1">
    <property type="nucleotide sequence ID" value="NZ_WJBU01000006.1"/>
</dbReference>
<dbReference type="Proteomes" id="UP000487350">
    <property type="component" value="Unassembled WGS sequence"/>
</dbReference>
<dbReference type="AlphaFoldDB" id="A0A844B983"/>
<accession>A0A844B983</accession>
<keyword evidence="3" id="KW-1185">Reference proteome</keyword>
<evidence type="ECO:0000256" key="1">
    <source>
        <dbReference type="SAM" id="MobiDB-lite"/>
    </source>
</evidence>
<organism evidence="2 3">
    <name type="scientific">Caenimonas koreensis DSM 17982</name>
    <dbReference type="NCBI Taxonomy" id="1121255"/>
    <lineage>
        <taxon>Bacteria</taxon>
        <taxon>Pseudomonadati</taxon>
        <taxon>Pseudomonadota</taxon>
        <taxon>Betaproteobacteria</taxon>
        <taxon>Burkholderiales</taxon>
        <taxon>Comamonadaceae</taxon>
        <taxon>Caenimonas</taxon>
    </lineage>
</organism>
<protein>
    <submittedName>
        <fullName evidence="2">Uncharacterized protein</fullName>
    </submittedName>
</protein>
<evidence type="ECO:0000313" key="2">
    <source>
        <dbReference type="EMBL" id="MRD47081.1"/>
    </source>
</evidence>
<dbReference type="EMBL" id="WJBU01000006">
    <property type="protein sequence ID" value="MRD47081.1"/>
    <property type="molecule type" value="Genomic_DNA"/>
</dbReference>
<name>A0A844B983_9BURK</name>
<feature type="region of interest" description="Disordered" evidence="1">
    <location>
        <begin position="219"/>
        <end position="243"/>
    </location>
</feature>